<accession>A0ACB9T549</accession>
<dbReference type="EMBL" id="CM043019">
    <property type="protein sequence ID" value="KAI4461936.1"/>
    <property type="molecule type" value="Genomic_DNA"/>
</dbReference>
<reference evidence="1" key="1">
    <citation type="submission" date="2022-04" db="EMBL/GenBank/DDBJ databases">
        <title>Chromosome-scale genome assembly of Holotrichia oblita Faldermann.</title>
        <authorList>
            <person name="Rongchong L."/>
        </authorList>
    </citation>
    <scope>NUCLEOTIDE SEQUENCE</scope>
    <source>
        <strain evidence="1">81SQS9</strain>
    </source>
</reference>
<gene>
    <name evidence="1" type="ORF">MML48_5g00017335</name>
</gene>
<protein>
    <submittedName>
        <fullName evidence="1">Swi/snf complex-related</fullName>
    </submittedName>
</protein>
<comment type="caution">
    <text evidence="1">The sequence shown here is derived from an EMBL/GenBank/DDBJ whole genome shotgun (WGS) entry which is preliminary data.</text>
</comment>
<dbReference type="Proteomes" id="UP001056778">
    <property type="component" value="Chromosome 5"/>
</dbReference>
<evidence type="ECO:0000313" key="2">
    <source>
        <dbReference type="Proteomes" id="UP001056778"/>
    </source>
</evidence>
<keyword evidence="2" id="KW-1185">Reference proteome</keyword>
<organism evidence="1 2">
    <name type="scientific">Holotrichia oblita</name>
    <name type="common">Chafer beetle</name>
    <dbReference type="NCBI Taxonomy" id="644536"/>
    <lineage>
        <taxon>Eukaryota</taxon>
        <taxon>Metazoa</taxon>
        <taxon>Ecdysozoa</taxon>
        <taxon>Arthropoda</taxon>
        <taxon>Hexapoda</taxon>
        <taxon>Insecta</taxon>
        <taxon>Pterygota</taxon>
        <taxon>Neoptera</taxon>
        <taxon>Endopterygota</taxon>
        <taxon>Coleoptera</taxon>
        <taxon>Polyphaga</taxon>
        <taxon>Scarabaeiformia</taxon>
        <taxon>Scarabaeidae</taxon>
        <taxon>Melolonthinae</taxon>
        <taxon>Holotrichia</taxon>
    </lineage>
</organism>
<evidence type="ECO:0000313" key="1">
    <source>
        <dbReference type="EMBL" id="KAI4461936.1"/>
    </source>
</evidence>
<sequence>MTEEDEVDILGDCSLDSFLNKNETLNIFSFNTSTGSDLLKCDDSILVSQNSDLLKCDYTIHPQWLLDKPSTNPACWYSNSTVEFTSDTSSQSDVPSTLSENLITDESGWTEKERNLLFRGIEIFGKSNARLSQFIGSKTPSEVKYYLKNFYSDVLSPNNVDVALSDFIQETVVSSQDSESMSNKELLDEAEIPASIEEVIAAVSTAKPTVCINKAKTSSWGLKLNYNSIPSGHSLLRKNYLNNLLERRQSYFQKQKSKFGNKKSSLKQRKVKLKKDGGSKDRKEKNMNYKIRRKQKSESDSNNGFKSSVVEIVTGHGLSVPVCTGEQVIKIKKENDVSDSDVEIDIVDSEDETAENQPTTSNNSQKSNDIKEENSIDADTETKSEEVVSSSNEDSANPNCAEQKRLLDLTELCEDDVNFLKSMQFPKCEYKMDSEKITDLEKFIHYEFFEGRPTKTPIRYLKIRNHILNAWNNIKPAYVTKTSIRQGLKQCGDVNCIGRIHQFLEQIGAINFMCPQTSYIRPLYELVLTMNNAVKEKPKENENSLLPFKHDTYYRNRNKKKYIHDGEGGCTLQHNESGDIINTTVINEDPIVKKPYVKKPIVRLIYCKSFNEETIQEYKVEISLAVILLIDFHAHTSLSEVMGLVGGHWNDKTKILTITRYEPCKNVASSSTHCDMCPVTQAKATDILHGEGLDIIGWYHSHPSFAPEPSQQDIDTQLSVQQWIGYGKPCVGIILTPFSSHGALIASPFRCMVVKKKENFEDQFVPYKLKVDIYSSNICIDQLLIYARKIYNYSDSGSRSRVDFNKPYFQDVSISYLEKFISSVKMNLAKCSDITKMTCDAIIQGFTDLCNDQ</sequence>
<name>A0ACB9T549_HOLOL</name>
<proteinExistence type="predicted"/>